<dbReference type="CDD" id="cd00093">
    <property type="entry name" value="HTH_XRE"/>
    <property type="match status" value="1"/>
</dbReference>
<dbReference type="InterPro" id="IPR001387">
    <property type="entry name" value="Cro/C1-type_HTH"/>
</dbReference>
<dbReference type="PROSITE" id="PS50943">
    <property type="entry name" value="HTH_CROC1"/>
    <property type="match status" value="1"/>
</dbReference>
<feature type="domain" description="HTH cro/C1-type" evidence="2">
    <location>
        <begin position="12"/>
        <end position="66"/>
    </location>
</feature>
<evidence type="ECO:0000259" key="2">
    <source>
        <dbReference type="PROSITE" id="PS50943"/>
    </source>
</evidence>
<dbReference type="GO" id="GO:0005829">
    <property type="term" value="C:cytosol"/>
    <property type="evidence" value="ECO:0007669"/>
    <property type="project" value="TreeGrafter"/>
</dbReference>
<dbReference type="EMBL" id="FQZU01000019">
    <property type="protein sequence ID" value="SHK16114.1"/>
    <property type="molecule type" value="Genomic_DNA"/>
</dbReference>
<accession>A0A1M6Q736</accession>
<dbReference type="PANTHER" id="PTHR46797">
    <property type="entry name" value="HTH-TYPE TRANSCRIPTIONAL REGULATOR"/>
    <property type="match status" value="1"/>
</dbReference>
<dbReference type="Pfam" id="PF01381">
    <property type="entry name" value="HTH_3"/>
    <property type="match status" value="1"/>
</dbReference>
<dbReference type="STRING" id="1121393.SAMN02745216_02984"/>
<keyword evidence="1 3" id="KW-0238">DNA-binding</keyword>
<evidence type="ECO:0000313" key="4">
    <source>
        <dbReference type="Proteomes" id="UP000183994"/>
    </source>
</evidence>
<dbReference type="AlphaFoldDB" id="A0A1M6Q736"/>
<evidence type="ECO:0000313" key="3">
    <source>
        <dbReference type="EMBL" id="SHK16114.1"/>
    </source>
</evidence>
<dbReference type="OrthoDB" id="5511017at2"/>
<dbReference type="GO" id="GO:0003700">
    <property type="term" value="F:DNA-binding transcription factor activity"/>
    <property type="evidence" value="ECO:0007669"/>
    <property type="project" value="TreeGrafter"/>
</dbReference>
<dbReference type="Gene3D" id="1.10.260.40">
    <property type="entry name" value="lambda repressor-like DNA-binding domains"/>
    <property type="match status" value="1"/>
</dbReference>
<name>A0A1M6Q736_9BACT</name>
<evidence type="ECO:0000256" key="1">
    <source>
        <dbReference type="ARBA" id="ARBA00023125"/>
    </source>
</evidence>
<dbReference type="RefSeq" id="WP_073476992.1">
    <property type="nucleotide sequence ID" value="NZ_FQZU01000019.1"/>
</dbReference>
<dbReference type="PANTHER" id="PTHR46797:SF2">
    <property type="entry name" value="TRANSCRIPTIONAL REGULATOR"/>
    <property type="match status" value="1"/>
</dbReference>
<sequence>MSGLEKKIGKRIAELRIENNLTQAQLAEAMGLSVESISRMERGVTFPSVKTLARVAEALGSSLKQFFDFDENEVQGEGYQLEMAKLIAQIKSLDEGEVVLLRRILKEIEKWKESR</sequence>
<dbReference type="GO" id="GO:0003677">
    <property type="term" value="F:DNA binding"/>
    <property type="evidence" value="ECO:0007669"/>
    <property type="project" value="UniProtKB-KW"/>
</dbReference>
<dbReference type="Proteomes" id="UP000183994">
    <property type="component" value="Unassembled WGS sequence"/>
</dbReference>
<dbReference type="SUPFAM" id="SSF47413">
    <property type="entry name" value="lambda repressor-like DNA-binding domains"/>
    <property type="match status" value="1"/>
</dbReference>
<protein>
    <submittedName>
        <fullName evidence="3">DNA-binding transcriptional regulator, XRE-family HTH domain</fullName>
    </submittedName>
</protein>
<dbReference type="InterPro" id="IPR050807">
    <property type="entry name" value="TransReg_Diox_bact_type"/>
</dbReference>
<gene>
    <name evidence="3" type="ORF">SAMN02745216_02984</name>
</gene>
<reference evidence="4" key="1">
    <citation type="submission" date="2016-11" db="EMBL/GenBank/DDBJ databases">
        <authorList>
            <person name="Varghese N."/>
            <person name="Submissions S."/>
        </authorList>
    </citation>
    <scope>NUCLEOTIDE SEQUENCE [LARGE SCALE GENOMIC DNA]</scope>
    <source>
        <strain evidence="4">DSM 16219</strain>
    </source>
</reference>
<organism evidence="3 4">
    <name type="scientific">Desulfatibacillum alkenivorans DSM 16219</name>
    <dbReference type="NCBI Taxonomy" id="1121393"/>
    <lineage>
        <taxon>Bacteria</taxon>
        <taxon>Pseudomonadati</taxon>
        <taxon>Thermodesulfobacteriota</taxon>
        <taxon>Desulfobacteria</taxon>
        <taxon>Desulfobacterales</taxon>
        <taxon>Desulfatibacillaceae</taxon>
        <taxon>Desulfatibacillum</taxon>
    </lineage>
</organism>
<dbReference type="SMART" id="SM00530">
    <property type="entry name" value="HTH_XRE"/>
    <property type="match status" value="1"/>
</dbReference>
<keyword evidence="4" id="KW-1185">Reference proteome</keyword>
<dbReference type="InterPro" id="IPR010982">
    <property type="entry name" value="Lambda_DNA-bd_dom_sf"/>
</dbReference>
<proteinExistence type="predicted"/>